<evidence type="ECO:0000256" key="4">
    <source>
        <dbReference type="SAM" id="MobiDB-lite"/>
    </source>
</evidence>
<evidence type="ECO:0000313" key="6">
    <source>
        <dbReference type="EMBL" id="PKA67121.1"/>
    </source>
</evidence>
<dbReference type="Pfam" id="PF12906">
    <property type="entry name" value="RINGv"/>
    <property type="match status" value="1"/>
</dbReference>
<dbReference type="PANTHER" id="PTHR46214">
    <property type="entry name" value="ZINC FINGER, RING-CH-TYPE"/>
    <property type="match status" value="1"/>
</dbReference>
<gene>
    <name evidence="6" type="ORF">AXF42_Ash004613</name>
</gene>
<evidence type="ECO:0000313" key="7">
    <source>
        <dbReference type="Proteomes" id="UP000236161"/>
    </source>
</evidence>
<dbReference type="PANTHER" id="PTHR46214:SF8">
    <property type="entry name" value="RING_FYVE_PHD ZINC FINGER SUPERFAMILY PROTEIN"/>
    <property type="match status" value="1"/>
</dbReference>
<keyword evidence="7" id="KW-1185">Reference proteome</keyword>
<feature type="region of interest" description="Disordered" evidence="4">
    <location>
        <begin position="1"/>
        <end position="20"/>
    </location>
</feature>
<evidence type="ECO:0000256" key="2">
    <source>
        <dbReference type="ARBA" id="ARBA00022771"/>
    </source>
</evidence>
<sequence length="171" mass="18455">MNSGSRKEGRAAEASSDVGEVRIVPPRRDVSAGEASVVIDLGLDGRGFGGGDVAMAKGGEEQEERMCRVCHSGSDCTSQCGELISLGCSCRNDLGIAHRSCAERWFAVRGSRHCEICGHIAENVSVVVFRRFVIERIGRVNSSRANRIMERYGPSSTARASATSFPRLVRH</sequence>
<dbReference type="Proteomes" id="UP000236161">
    <property type="component" value="Unassembled WGS sequence"/>
</dbReference>
<evidence type="ECO:0000256" key="1">
    <source>
        <dbReference type="ARBA" id="ARBA00022723"/>
    </source>
</evidence>
<dbReference type="OrthoDB" id="1734943at2759"/>
<keyword evidence="3" id="KW-0862">Zinc</keyword>
<dbReference type="EMBL" id="KZ451883">
    <property type="protein sequence ID" value="PKA67121.1"/>
    <property type="molecule type" value="Genomic_DNA"/>
</dbReference>
<dbReference type="SUPFAM" id="SSF57850">
    <property type="entry name" value="RING/U-box"/>
    <property type="match status" value="1"/>
</dbReference>
<dbReference type="SMART" id="SM00744">
    <property type="entry name" value="RINGv"/>
    <property type="match status" value="1"/>
</dbReference>
<dbReference type="InterPro" id="IPR011016">
    <property type="entry name" value="Znf_RING-CH"/>
</dbReference>
<keyword evidence="2" id="KW-0863">Zinc-finger</keyword>
<protein>
    <recommendedName>
        <fullName evidence="5">RING-CH-type domain-containing protein</fullName>
    </recommendedName>
</protein>
<organism evidence="6 7">
    <name type="scientific">Apostasia shenzhenica</name>
    <dbReference type="NCBI Taxonomy" id="1088818"/>
    <lineage>
        <taxon>Eukaryota</taxon>
        <taxon>Viridiplantae</taxon>
        <taxon>Streptophyta</taxon>
        <taxon>Embryophyta</taxon>
        <taxon>Tracheophyta</taxon>
        <taxon>Spermatophyta</taxon>
        <taxon>Magnoliopsida</taxon>
        <taxon>Liliopsida</taxon>
        <taxon>Asparagales</taxon>
        <taxon>Orchidaceae</taxon>
        <taxon>Apostasioideae</taxon>
        <taxon>Apostasia</taxon>
    </lineage>
</organism>
<evidence type="ECO:0000256" key="3">
    <source>
        <dbReference type="ARBA" id="ARBA00022833"/>
    </source>
</evidence>
<evidence type="ECO:0000259" key="5">
    <source>
        <dbReference type="PROSITE" id="PS51292"/>
    </source>
</evidence>
<accession>A0A2I0BH51</accession>
<dbReference type="GO" id="GO:0008270">
    <property type="term" value="F:zinc ion binding"/>
    <property type="evidence" value="ECO:0007669"/>
    <property type="project" value="UniProtKB-KW"/>
</dbReference>
<dbReference type="AlphaFoldDB" id="A0A2I0BH51"/>
<dbReference type="Gene3D" id="3.30.40.10">
    <property type="entry name" value="Zinc/RING finger domain, C3HC4 (zinc finger)"/>
    <property type="match status" value="1"/>
</dbReference>
<feature type="domain" description="RING-CH-type" evidence="5">
    <location>
        <begin position="59"/>
        <end position="124"/>
    </location>
</feature>
<keyword evidence="1" id="KW-0479">Metal-binding</keyword>
<dbReference type="PROSITE" id="PS51292">
    <property type="entry name" value="ZF_RING_CH"/>
    <property type="match status" value="1"/>
</dbReference>
<reference evidence="6 7" key="1">
    <citation type="journal article" date="2017" name="Nature">
        <title>The Apostasia genome and the evolution of orchids.</title>
        <authorList>
            <person name="Zhang G.Q."/>
            <person name="Liu K.W."/>
            <person name="Li Z."/>
            <person name="Lohaus R."/>
            <person name="Hsiao Y.Y."/>
            <person name="Niu S.C."/>
            <person name="Wang J.Y."/>
            <person name="Lin Y.C."/>
            <person name="Xu Q."/>
            <person name="Chen L.J."/>
            <person name="Yoshida K."/>
            <person name="Fujiwara S."/>
            <person name="Wang Z.W."/>
            <person name="Zhang Y.Q."/>
            <person name="Mitsuda N."/>
            <person name="Wang M."/>
            <person name="Liu G.H."/>
            <person name="Pecoraro L."/>
            <person name="Huang H.X."/>
            <person name="Xiao X.J."/>
            <person name="Lin M."/>
            <person name="Wu X.Y."/>
            <person name="Wu W.L."/>
            <person name="Chen Y.Y."/>
            <person name="Chang S.B."/>
            <person name="Sakamoto S."/>
            <person name="Ohme-Takagi M."/>
            <person name="Yagi M."/>
            <person name="Zeng S.J."/>
            <person name="Shen C.Y."/>
            <person name="Yeh C.M."/>
            <person name="Luo Y.B."/>
            <person name="Tsai W.C."/>
            <person name="Van de Peer Y."/>
            <person name="Liu Z.J."/>
        </authorList>
    </citation>
    <scope>NUCLEOTIDE SEQUENCE [LARGE SCALE GENOMIC DNA]</scope>
    <source>
        <strain evidence="7">cv. Shenzhen</strain>
        <tissue evidence="6">Stem</tissue>
    </source>
</reference>
<proteinExistence type="predicted"/>
<feature type="compositionally biased region" description="Basic and acidic residues" evidence="4">
    <location>
        <begin position="1"/>
        <end position="11"/>
    </location>
</feature>
<dbReference type="InterPro" id="IPR013083">
    <property type="entry name" value="Znf_RING/FYVE/PHD"/>
</dbReference>
<name>A0A2I0BH51_9ASPA</name>